<accession>A0ABP8NQU3</accession>
<dbReference type="Proteomes" id="UP001500840">
    <property type="component" value="Unassembled WGS sequence"/>
</dbReference>
<dbReference type="PANTHER" id="PTHR11070:SF2">
    <property type="entry name" value="ATP-DEPENDENT DNA HELICASE SRS2"/>
    <property type="match status" value="1"/>
</dbReference>
<evidence type="ECO:0000313" key="2">
    <source>
        <dbReference type="EMBL" id="GAA4469543.1"/>
    </source>
</evidence>
<dbReference type="SUPFAM" id="SSF48452">
    <property type="entry name" value="TPR-like"/>
    <property type="match status" value="1"/>
</dbReference>
<name>A0ABP8NQU3_9BACT</name>
<dbReference type="InterPro" id="IPR027417">
    <property type="entry name" value="P-loop_NTPase"/>
</dbReference>
<gene>
    <name evidence="2" type="ORF">GCM10023156_61750</name>
</gene>
<evidence type="ECO:0000313" key="3">
    <source>
        <dbReference type="Proteomes" id="UP001500840"/>
    </source>
</evidence>
<proteinExistence type="predicted"/>
<dbReference type="SUPFAM" id="SSF52540">
    <property type="entry name" value="P-loop containing nucleoside triphosphate hydrolases"/>
    <property type="match status" value="1"/>
</dbReference>
<keyword evidence="3" id="KW-1185">Reference proteome</keyword>
<dbReference type="Gene3D" id="3.40.50.300">
    <property type="entry name" value="P-loop containing nucleotide triphosphate hydrolases"/>
    <property type="match status" value="1"/>
</dbReference>
<reference evidence="3" key="1">
    <citation type="journal article" date="2019" name="Int. J. Syst. Evol. Microbiol.">
        <title>The Global Catalogue of Microorganisms (GCM) 10K type strain sequencing project: providing services to taxonomists for standard genome sequencing and annotation.</title>
        <authorList>
            <consortium name="The Broad Institute Genomics Platform"/>
            <consortium name="The Broad Institute Genome Sequencing Center for Infectious Disease"/>
            <person name="Wu L."/>
            <person name="Ma J."/>
        </authorList>
    </citation>
    <scope>NUCLEOTIDE SEQUENCE [LARGE SCALE GENOMIC DNA]</scope>
    <source>
        <strain evidence="3">JCM 17759</strain>
    </source>
</reference>
<protein>
    <recommendedName>
        <fullName evidence="1">DNA 3'-5' helicase II</fullName>
    </recommendedName>
</protein>
<dbReference type="InterPro" id="IPR000212">
    <property type="entry name" value="DNA_helicase_UvrD/REP"/>
</dbReference>
<sequence>MRSLVPDEHKEKFSIEKYVDYAKFRKLWTNRFGKEQQAVKQYGPQISWHVIRGLIKGINIDAIMERDDYDELPRDEKTITQETYELVHDRVWTAWYEAQFSSGEGWDDQDLVHFLLDEDLLPRSHVAIFCDESQDFTRVELEAIYRCSMFSNRLIATENARKIPFVFAGDPFQTLNPTGFRWESVQAAFTERIVQSLHRFDARVTTPELHYEELTLNYRSAKRIVFFCNSVQAVRALLFSHKSLRPQSTWRLEDDKNAPVFLRKEDSSIEHSLAEQLDLVLIVPCEEGEEEEYVKNDSYLSRIVKLDDDGVPMNVQSAARSKGLEFKRVALYGWSKRVEAKRISDLLQRTDSSKIKDATVDEKLGLEYFMNNLYVAASRAQRRLFIIDESASLDTIWWIVSDQDHLDRTTSKLHSDWKGNVGPMIRGDSDSFEHDKDSLSNRAQQQKSLGLAKSDYIDMKQAAALFDMDGNRIEASICSGYAYKFAARYKEAGKHFEDASKLDLAMDAFWQGKHFRELSSLAERHIDIAALPKCQIASFLIDMGSSPRQLSELLRRLLETYHASPAFASELRTTHWLEAIETTLQRVFNTKGASSLSAVDASLVADPLRELVGCGIRIDRNLLADAYFAAEEFDEVVKLLESDPGASRYREARARQILAAEGDRSLLTTSEASMVGEYLLKAGRLDEAAEFLYLARETSRTLECARLASQDRSKPNQRLSEVARFALRSLIDAGDWSTIVSFVEDGVAIVAPGKETLKKSKKSESANAIREQIEKAGLLWTLVIPAFAASDDLSRSARSEKQKVQEFLSRIVGANVWQNKVERRTMGAAIERAGRDVDALSFYEKWRDSNPDRHDRLYSDNRWVVCKLRQADQQDAEGQRDKAVAYRQDAAKVMNRHGWTESDIGEEFPQLARATSKAIETNPVPQAAHPTTSPTLDGRMRTANLGVLELKFIPSKGWVNIADDDGLQARVFLIDRKAESSDVKFASPNDNQLVCDQWKLNVEWLASGPIRFSKGDEALDLIESSFIHAADASNRLL</sequence>
<evidence type="ECO:0000256" key="1">
    <source>
        <dbReference type="ARBA" id="ARBA00034923"/>
    </source>
</evidence>
<dbReference type="EMBL" id="BAABGA010000107">
    <property type="protein sequence ID" value="GAA4469543.1"/>
    <property type="molecule type" value="Genomic_DNA"/>
</dbReference>
<organism evidence="2 3">
    <name type="scientific">Novipirellula rosea</name>
    <dbReference type="NCBI Taxonomy" id="1031540"/>
    <lineage>
        <taxon>Bacteria</taxon>
        <taxon>Pseudomonadati</taxon>
        <taxon>Planctomycetota</taxon>
        <taxon>Planctomycetia</taxon>
        <taxon>Pirellulales</taxon>
        <taxon>Pirellulaceae</taxon>
        <taxon>Novipirellula</taxon>
    </lineage>
</organism>
<dbReference type="InterPro" id="IPR011990">
    <property type="entry name" value="TPR-like_helical_dom_sf"/>
</dbReference>
<dbReference type="PANTHER" id="PTHR11070">
    <property type="entry name" value="UVRD / RECB / PCRA DNA HELICASE FAMILY MEMBER"/>
    <property type="match status" value="1"/>
</dbReference>
<comment type="caution">
    <text evidence="2">The sequence shown here is derived from an EMBL/GenBank/DDBJ whole genome shotgun (WGS) entry which is preliminary data.</text>
</comment>